<feature type="region of interest" description="Disordered" evidence="1">
    <location>
        <begin position="1"/>
        <end position="52"/>
    </location>
</feature>
<evidence type="ECO:0000313" key="2">
    <source>
        <dbReference type="EMBL" id="OGG22057.1"/>
    </source>
</evidence>
<feature type="compositionally biased region" description="Basic and acidic residues" evidence="1">
    <location>
        <begin position="801"/>
        <end position="815"/>
    </location>
</feature>
<dbReference type="Gene3D" id="2.60.120.260">
    <property type="entry name" value="Galactose-binding domain-like"/>
    <property type="match status" value="1"/>
</dbReference>
<dbReference type="InterPro" id="IPR006141">
    <property type="entry name" value="Intein_N"/>
</dbReference>
<dbReference type="EMBL" id="MFJN01000010">
    <property type="protein sequence ID" value="OGG22057.1"/>
    <property type="molecule type" value="Genomic_DNA"/>
</dbReference>
<feature type="compositionally biased region" description="Low complexity" evidence="1">
    <location>
        <begin position="1"/>
        <end position="47"/>
    </location>
</feature>
<dbReference type="STRING" id="1798384.A3D03_05125"/>
<comment type="caution">
    <text evidence="2">The sequence shown here is derived from an EMBL/GenBank/DDBJ whole genome shotgun (WGS) entry which is preliminary data.</text>
</comment>
<sequence length="902" mass="94182">GTTGTTGFSGPTGATGRTGATGISGPTGATGTTGTSGPTGSTGATGPVGPDGTSLFWENKDCSGPNGWCGLIYPYLDPSSQALGLGGNSTASAEIYFNPNPNQNSWFNVSGGNVGIGTTGPSGKLHIASSNTEDDLIIYQEATTNLLTNPSLETGITGWSVNNWGSSTATVSQYTTAGQFGSSSAQYALTSWVDNSLSLTLAHSAGTVTSNTYTFSVYGKAISQGASARYRLALQGNNSGSSYSSYFNLSTTVWTKISMTKTMNASDTVLTVRIYAYDDVSTTVWDGAQLEQKSSATPYADGSLGPGYSWSGTSHGSTSSRTAGSIFTYYTINSANGIGAVGRSTAPALRIEQDGTGPIASFFDTATEVFRIADGGNVGIGTTAPATTLDVVGNFRANSSTFSPSSSETGVNINNPVDEDGFTTVDGAIKITAATTYNGTNYSNLYMKYAVDHTTFFMQTKDTTTYARNISLQPIAGNVGIGTFAPNYALDVRGSETSNYVAQIYNTSTATGADGLLVNLGIANASRTTSNYFIGFAGAGTVAGKIQGGASAVAYTTTGADYAEYFLIGDLGNKPEVGDLVAIDPSHERSVVKATPSTSFVGVVSNMAGFIGNGPICQIGDDNCDQNYGQTNVVVGITGQVNLKVSTVNGTIIPGDALTASTTPGVAMKATQTGQILGHALTSYSDPDPNNAGTIVANINPSWNNDQFNNQQLVLNNSFTNDIAIISATLDSQQSAINNLSSDVSSLITNYQLLTTNFSTGSLSIGIGTTSPANKLEVIGSCLTGDTLLPIRRKKKRRKSDKNTEGGDDDPHKNGYMDKWLNGCGETNHEEYAYDYLYCRIDEILPGDEVLSLNESTGRVEWHVINALMDMGVQEIFELKTKSGRVIRTTAKHPYLIKLLNG</sequence>
<accession>A0A1F6ACN2</accession>
<dbReference type="Gene3D" id="2.40.300.10">
    <property type="entry name" value="Head decoration protein D"/>
    <property type="match status" value="1"/>
</dbReference>
<dbReference type="SUPFAM" id="SSF51294">
    <property type="entry name" value="Hedgehog/intein (Hint) domain"/>
    <property type="match status" value="1"/>
</dbReference>
<dbReference type="Proteomes" id="UP000177092">
    <property type="component" value="Unassembled WGS sequence"/>
</dbReference>
<gene>
    <name evidence="2" type="ORF">A3D03_05125</name>
</gene>
<feature type="region of interest" description="Disordered" evidence="1">
    <location>
        <begin position="793"/>
        <end position="815"/>
    </location>
</feature>
<dbReference type="AlphaFoldDB" id="A0A1F6ACN2"/>
<dbReference type="InterPro" id="IPR036844">
    <property type="entry name" value="Hint_dom_sf"/>
</dbReference>
<reference evidence="2 3" key="1">
    <citation type="journal article" date="2016" name="Nat. Commun.">
        <title>Thousands of microbial genomes shed light on interconnected biogeochemical processes in an aquifer system.</title>
        <authorList>
            <person name="Anantharaman K."/>
            <person name="Brown C.T."/>
            <person name="Hug L.A."/>
            <person name="Sharon I."/>
            <person name="Castelle C.J."/>
            <person name="Probst A.J."/>
            <person name="Thomas B.C."/>
            <person name="Singh A."/>
            <person name="Wilkins M.J."/>
            <person name="Karaoz U."/>
            <person name="Brodie E.L."/>
            <person name="Williams K.H."/>
            <person name="Hubbard S.S."/>
            <person name="Banfield J.F."/>
        </authorList>
    </citation>
    <scope>NUCLEOTIDE SEQUENCE [LARGE SCALE GENOMIC DNA]</scope>
</reference>
<dbReference type="CDD" id="cd00081">
    <property type="entry name" value="Hint"/>
    <property type="match status" value="1"/>
</dbReference>
<evidence type="ECO:0000313" key="3">
    <source>
        <dbReference type="Proteomes" id="UP000177092"/>
    </source>
</evidence>
<dbReference type="GO" id="GO:0016539">
    <property type="term" value="P:intein-mediated protein splicing"/>
    <property type="evidence" value="ECO:0007669"/>
    <property type="project" value="InterPro"/>
</dbReference>
<protein>
    <recommendedName>
        <fullName evidence="4">Hint domain-containing protein</fullName>
    </recommendedName>
</protein>
<dbReference type="PROSITE" id="PS50817">
    <property type="entry name" value="INTEIN_N_TER"/>
    <property type="match status" value="1"/>
</dbReference>
<proteinExistence type="predicted"/>
<organism evidence="2 3">
    <name type="scientific">Candidatus Gottesmanbacteria bacterium RIFCSPHIGHO2_02_FULL_40_13</name>
    <dbReference type="NCBI Taxonomy" id="1798384"/>
    <lineage>
        <taxon>Bacteria</taxon>
        <taxon>Candidatus Gottesmaniibacteriota</taxon>
    </lineage>
</organism>
<dbReference type="Gene3D" id="2.170.16.10">
    <property type="entry name" value="Hedgehog/Intein (Hint) domain"/>
    <property type="match status" value="1"/>
</dbReference>
<dbReference type="InterPro" id="IPR008160">
    <property type="entry name" value="Collagen"/>
</dbReference>
<evidence type="ECO:0000256" key="1">
    <source>
        <dbReference type="SAM" id="MobiDB-lite"/>
    </source>
</evidence>
<dbReference type="Pfam" id="PF01391">
    <property type="entry name" value="Collagen"/>
    <property type="match status" value="1"/>
</dbReference>
<evidence type="ECO:0008006" key="4">
    <source>
        <dbReference type="Google" id="ProtNLM"/>
    </source>
</evidence>
<feature type="non-terminal residue" evidence="2">
    <location>
        <position position="1"/>
    </location>
</feature>
<name>A0A1F6ACN2_9BACT</name>